<evidence type="ECO:0000256" key="11">
    <source>
        <dbReference type="RuleBase" id="RU003848"/>
    </source>
</evidence>
<keyword evidence="4 11" id="KW-0812">Transmembrane</keyword>
<keyword evidence="13" id="KW-0934">Plastid</keyword>
<comment type="subcellular location">
    <subcellularLocation>
        <location evidence="1">Membrane</location>
        <topology evidence="1">Single-pass membrane protein</topology>
    </subcellularLocation>
</comment>
<organism evidence="13">
    <name type="scientific">Cryptomonas curvata</name>
    <dbReference type="NCBI Taxonomy" id="233186"/>
    <lineage>
        <taxon>Eukaryota</taxon>
        <taxon>Cryptophyceae</taxon>
        <taxon>Cryptomonadales</taxon>
        <taxon>Cryptomonadaceae</taxon>
        <taxon>Cryptomonas</taxon>
    </lineage>
</organism>
<protein>
    <submittedName>
        <fullName evidence="13">ATP synthase CF0 B subunit</fullName>
    </submittedName>
</protein>
<keyword evidence="12" id="KW-0175">Coiled coil</keyword>
<dbReference type="PANTHER" id="PTHR34264:SF3">
    <property type="entry name" value="ATP SYNTHASE SUBUNIT B, CHLOROPLASTIC"/>
    <property type="match status" value="1"/>
</dbReference>
<evidence type="ECO:0000256" key="4">
    <source>
        <dbReference type="ARBA" id="ARBA00022692"/>
    </source>
</evidence>
<proteinExistence type="inferred from homology"/>
<dbReference type="NCBIfam" id="NF005606">
    <property type="entry name" value="PRK07352.1"/>
    <property type="match status" value="1"/>
</dbReference>
<evidence type="ECO:0000256" key="5">
    <source>
        <dbReference type="ARBA" id="ARBA00022781"/>
    </source>
</evidence>
<dbReference type="GO" id="GO:0015078">
    <property type="term" value="F:proton transmembrane transporter activity"/>
    <property type="evidence" value="ECO:0007669"/>
    <property type="project" value="InterPro"/>
</dbReference>
<evidence type="ECO:0000256" key="3">
    <source>
        <dbReference type="ARBA" id="ARBA00022547"/>
    </source>
</evidence>
<evidence type="ECO:0000313" key="13">
    <source>
        <dbReference type="EMBL" id="ASO75775.1"/>
    </source>
</evidence>
<feature type="coiled-coil region" evidence="12">
    <location>
        <begin position="56"/>
        <end position="104"/>
    </location>
</feature>
<gene>
    <name evidence="13" type="primary">atpF</name>
</gene>
<dbReference type="AlphaFoldDB" id="A0A222AHC7"/>
<dbReference type="RefSeq" id="YP_009420287.1">
    <property type="nucleotide sequence ID" value="NC_035720.1"/>
</dbReference>
<dbReference type="CDD" id="cd06503">
    <property type="entry name" value="ATP-synt_Fo_b"/>
    <property type="match status" value="1"/>
</dbReference>
<geneLocation type="plastid" evidence="13"/>
<dbReference type="GeneID" id="33910054"/>
<name>A0A222AHC7_9CRYP</name>
<accession>A0A222AHC7</accession>
<evidence type="ECO:0000256" key="2">
    <source>
        <dbReference type="ARBA" id="ARBA00022448"/>
    </source>
</evidence>
<dbReference type="GO" id="GO:0045259">
    <property type="term" value="C:proton-transporting ATP synthase complex"/>
    <property type="evidence" value="ECO:0007669"/>
    <property type="project" value="UniProtKB-KW"/>
</dbReference>
<comment type="function">
    <text evidence="10">F(1)F(0) ATP synthase produces ATP from ADP in the presence of a proton or sodium gradient. F-type ATPases consist of two structural domains, F(1) containing the extramembraneous catalytic core and F(0) containing the membrane proton channel, linked together by a central stalk and a peripheral stalk. During catalysis, ATP synthesis in the catalytic domain of F(1) is coupled via a rotary mechanism of the central stalk subunits to proton translocation.</text>
</comment>
<dbReference type="EMBL" id="KY856939">
    <property type="protein sequence ID" value="ASO75775.1"/>
    <property type="molecule type" value="Genomic_DNA"/>
</dbReference>
<keyword evidence="9" id="KW-0066">ATP synthesis</keyword>
<keyword evidence="5 11" id="KW-0375">Hydrogen ion transport</keyword>
<dbReference type="PANTHER" id="PTHR34264">
    <property type="entry name" value="ATP SYNTHASE SUBUNIT B, CHLOROPLASTIC"/>
    <property type="match status" value="1"/>
</dbReference>
<evidence type="ECO:0000256" key="12">
    <source>
        <dbReference type="SAM" id="Coils"/>
    </source>
</evidence>
<keyword evidence="3 11" id="KW-0138">CF(0)</keyword>
<reference evidence="13" key="1">
    <citation type="journal article" date="2017" name="Genome Biol. Evol.">
        <title>Evolutionary Dynamics of Cryptophyte Plastid Genomes.</title>
        <authorList>
            <person name="Kim J.I."/>
            <person name="Moore C.E."/>
            <person name="Archibald J.M."/>
            <person name="Bhattacharya D."/>
            <person name="Yi G."/>
            <person name="Yoon H.S."/>
            <person name="Shin W."/>
        </authorList>
    </citation>
    <scope>NUCLEOTIDE SEQUENCE</scope>
    <source>
        <strain evidence="13">CNUKR</strain>
    </source>
</reference>
<dbReference type="HAMAP" id="MF_01398">
    <property type="entry name" value="ATP_synth_b_bprime"/>
    <property type="match status" value="1"/>
</dbReference>
<keyword evidence="2 11" id="KW-0813">Transport</keyword>
<dbReference type="Pfam" id="PF00430">
    <property type="entry name" value="ATP-synt_B"/>
    <property type="match status" value="1"/>
</dbReference>
<dbReference type="InterPro" id="IPR002146">
    <property type="entry name" value="ATP_synth_b/b'su_bac/chlpt"/>
</dbReference>
<evidence type="ECO:0000256" key="6">
    <source>
        <dbReference type="ARBA" id="ARBA00022989"/>
    </source>
</evidence>
<keyword evidence="8" id="KW-0472">Membrane</keyword>
<evidence type="ECO:0000256" key="1">
    <source>
        <dbReference type="ARBA" id="ARBA00004167"/>
    </source>
</evidence>
<dbReference type="GO" id="GO:0015986">
    <property type="term" value="P:proton motive force-driven ATP synthesis"/>
    <property type="evidence" value="ECO:0007669"/>
    <property type="project" value="InterPro"/>
</dbReference>
<keyword evidence="6" id="KW-1133">Transmembrane helix</keyword>
<evidence type="ECO:0000256" key="7">
    <source>
        <dbReference type="ARBA" id="ARBA00023065"/>
    </source>
</evidence>
<keyword evidence="7 11" id="KW-0406">Ion transport</keyword>
<evidence type="ECO:0000256" key="10">
    <source>
        <dbReference type="ARBA" id="ARBA00025198"/>
    </source>
</evidence>
<comment type="similarity">
    <text evidence="11">Belongs to the ATPase B chain family.</text>
</comment>
<sequence>MDIIGNFLLISSIAESEVTSVQSKGFGFNSNILEANVINIIILASGVFYLGRSFLTSALELRQQKITEAIQEAEERLQQASSRLAESEKQMAQAKIVIEQIKKEAELTARKVKETILAQGKLDIERLTNSGKSSIEKAEVQIKKQIQQHITNLALKRVTSQLQDFMTSNVQSKLVDSNISQLGGQI</sequence>
<evidence type="ECO:0000256" key="8">
    <source>
        <dbReference type="ARBA" id="ARBA00023136"/>
    </source>
</evidence>
<evidence type="ECO:0000256" key="9">
    <source>
        <dbReference type="ARBA" id="ARBA00023310"/>
    </source>
</evidence>